<dbReference type="SUPFAM" id="SSF52980">
    <property type="entry name" value="Restriction endonuclease-like"/>
    <property type="match status" value="1"/>
</dbReference>
<dbReference type="EMBL" id="QKYT01000835">
    <property type="protein sequence ID" value="RIA81184.1"/>
    <property type="molecule type" value="Genomic_DNA"/>
</dbReference>
<keyword evidence="4" id="KW-1185">Reference proteome</keyword>
<dbReference type="Pfam" id="PF04471">
    <property type="entry name" value="Mrr_cat"/>
    <property type="match status" value="1"/>
</dbReference>
<evidence type="ECO:0000313" key="3">
    <source>
        <dbReference type="EMBL" id="RIA81184.1"/>
    </source>
</evidence>
<dbReference type="Proteomes" id="UP000265703">
    <property type="component" value="Unassembled WGS sequence"/>
</dbReference>
<feature type="transmembrane region" description="Helical" evidence="1">
    <location>
        <begin position="146"/>
        <end position="167"/>
    </location>
</feature>
<evidence type="ECO:0000259" key="2">
    <source>
        <dbReference type="Pfam" id="PF04471"/>
    </source>
</evidence>
<evidence type="ECO:0000313" key="4">
    <source>
        <dbReference type="Proteomes" id="UP000265703"/>
    </source>
</evidence>
<sequence length="168" mass="19393">MNSFTRGNEFEDEIQRKLRSHSIECYKIRLSCGDGGVDLMGNFAGYLLLIQCKNYSASTKVNVDHIYKFEGVMSKYPAKTIGIFVVPFHNNYTRRAIEEARNSRYKIILTDTLNLYDDINNLEDDNEINSEDDDIIVDDNYIKFNVYGKVSNIIIMILVLLAIIIFLK</sequence>
<dbReference type="InterPro" id="IPR011335">
    <property type="entry name" value="Restrct_endonuc-II-like"/>
</dbReference>
<proteinExistence type="predicted"/>
<accession>A0A397SFH3</accession>
<dbReference type="AlphaFoldDB" id="A0A397SFH3"/>
<reference evidence="3 4" key="1">
    <citation type="submission" date="2018-06" db="EMBL/GenBank/DDBJ databases">
        <title>Comparative genomics reveals the genomic features of Rhizophagus irregularis, R. cerebriforme, R. diaphanum and Gigaspora rosea, and their symbiotic lifestyle signature.</title>
        <authorList>
            <person name="Morin E."/>
            <person name="San Clemente H."/>
            <person name="Chen E.C.H."/>
            <person name="De La Providencia I."/>
            <person name="Hainaut M."/>
            <person name="Kuo A."/>
            <person name="Kohler A."/>
            <person name="Murat C."/>
            <person name="Tang N."/>
            <person name="Roy S."/>
            <person name="Loubradou J."/>
            <person name="Henrissat B."/>
            <person name="Grigoriev I.V."/>
            <person name="Corradi N."/>
            <person name="Roux C."/>
            <person name="Martin F.M."/>
        </authorList>
    </citation>
    <scope>NUCLEOTIDE SEQUENCE [LARGE SCALE GENOMIC DNA]</scope>
    <source>
        <strain evidence="3 4">DAOM 227022</strain>
    </source>
</reference>
<protein>
    <recommendedName>
        <fullName evidence="2">Restriction endonuclease type IV Mrr domain-containing protein</fullName>
    </recommendedName>
</protein>
<keyword evidence="1" id="KW-0812">Transmembrane</keyword>
<dbReference type="GO" id="GO:0006302">
    <property type="term" value="P:double-strand break repair"/>
    <property type="evidence" value="ECO:0007669"/>
    <property type="project" value="UniProtKB-ARBA"/>
</dbReference>
<organism evidence="3 4">
    <name type="scientific">Glomus cerebriforme</name>
    <dbReference type="NCBI Taxonomy" id="658196"/>
    <lineage>
        <taxon>Eukaryota</taxon>
        <taxon>Fungi</taxon>
        <taxon>Fungi incertae sedis</taxon>
        <taxon>Mucoromycota</taxon>
        <taxon>Glomeromycotina</taxon>
        <taxon>Glomeromycetes</taxon>
        <taxon>Glomerales</taxon>
        <taxon>Glomeraceae</taxon>
        <taxon>Glomus</taxon>
    </lineage>
</organism>
<dbReference type="OrthoDB" id="2404808at2759"/>
<keyword evidence="1" id="KW-0472">Membrane</keyword>
<dbReference type="Gene3D" id="3.40.1350.10">
    <property type="match status" value="1"/>
</dbReference>
<dbReference type="InterPro" id="IPR011856">
    <property type="entry name" value="tRNA_endonuc-like_dom_sf"/>
</dbReference>
<dbReference type="GO" id="GO:0003677">
    <property type="term" value="F:DNA binding"/>
    <property type="evidence" value="ECO:0007669"/>
    <property type="project" value="InterPro"/>
</dbReference>
<comment type="caution">
    <text evidence="3">The sequence shown here is derived from an EMBL/GenBank/DDBJ whole genome shotgun (WGS) entry which is preliminary data.</text>
</comment>
<name>A0A397SFH3_9GLOM</name>
<gene>
    <name evidence="3" type="ORF">C1645_744708</name>
</gene>
<keyword evidence="1" id="KW-1133">Transmembrane helix</keyword>
<feature type="domain" description="Restriction endonuclease type IV Mrr" evidence="2">
    <location>
        <begin position="7"/>
        <end position="115"/>
    </location>
</feature>
<dbReference type="InterPro" id="IPR007560">
    <property type="entry name" value="Restrct_endonuc_IV_Mrr"/>
</dbReference>
<evidence type="ECO:0000256" key="1">
    <source>
        <dbReference type="SAM" id="Phobius"/>
    </source>
</evidence>
<dbReference type="GO" id="GO:0004519">
    <property type="term" value="F:endonuclease activity"/>
    <property type="evidence" value="ECO:0007669"/>
    <property type="project" value="InterPro"/>
</dbReference>
<dbReference type="GO" id="GO:0009307">
    <property type="term" value="P:DNA restriction-modification system"/>
    <property type="evidence" value="ECO:0007669"/>
    <property type="project" value="InterPro"/>
</dbReference>